<name>A0A804N0W9_MAIZE</name>
<evidence type="ECO:0000313" key="2">
    <source>
        <dbReference type="Proteomes" id="UP000007305"/>
    </source>
</evidence>
<dbReference type="Gramene" id="Zm00001eb126320_T001">
    <property type="protein sequence ID" value="Zm00001eb126320_P001"/>
    <property type="gene ID" value="Zm00001eb126320"/>
</dbReference>
<organism evidence="1 2">
    <name type="scientific">Zea mays</name>
    <name type="common">Maize</name>
    <dbReference type="NCBI Taxonomy" id="4577"/>
    <lineage>
        <taxon>Eukaryota</taxon>
        <taxon>Viridiplantae</taxon>
        <taxon>Streptophyta</taxon>
        <taxon>Embryophyta</taxon>
        <taxon>Tracheophyta</taxon>
        <taxon>Spermatophyta</taxon>
        <taxon>Magnoliopsida</taxon>
        <taxon>Liliopsida</taxon>
        <taxon>Poales</taxon>
        <taxon>Poaceae</taxon>
        <taxon>PACMAD clade</taxon>
        <taxon>Panicoideae</taxon>
        <taxon>Andropogonodae</taxon>
        <taxon>Andropogoneae</taxon>
        <taxon>Tripsacinae</taxon>
        <taxon>Zea</taxon>
    </lineage>
</organism>
<dbReference type="AlphaFoldDB" id="A0A804N0W9"/>
<evidence type="ECO:0000313" key="1">
    <source>
        <dbReference type="EnsemblPlants" id="Zm00001eb126320_P001"/>
    </source>
</evidence>
<accession>A0A804N0W9</accession>
<dbReference type="InParanoid" id="A0A804N0W9"/>
<sequence length="99" mass="11453">MIVHQYCNGPNSQPIFLKRITHPLYSELLVLEESSHFTKYESTHEDQLLQQLFFSHVQLTGTNKICCTSSTHIPHRTCHLSLKTTPIANLFPIGQRYSR</sequence>
<reference evidence="1" key="2">
    <citation type="submission" date="2019-07" db="EMBL/GenBank/DDBJ databases">
        <authorList>
            <person name="Seetharam A."/>
            <person name="Woodhouse M."/>
            <person name="Cannon E."/>
        </authorList>
    </citation>
    <scope>NUCLEOTIDE SEQUENCE [LARGE SCALE GENOMIC DNA]</scope>
    <source>
        <strain evidence="1">cv. B73</strain>
    </source>
</reference>
<proteinExistence type="predicted"/>
<protein>
    <submittedName>
        <fullName evidence="1">Uncharacterized protein</fullName>
    </submittedName>
</protein>
<dbReference type="EnsemblPlants" id="Zm00001eb126320_T001">
    <property type="protein sequence ID" value="Zm00001eb126320_P001"/>
    <property type="gene ID" value="Zm00001eb126320"/>
</dbReference>
<reference evidence="1" key="3">
    <citation type="submission" date="2021-05" db="UniProtKB">
        <authorList>
            <consortium name="EnsemblPlants"/>
        </authorList>
    </citation>
    <scope>IDENTIFICATION</scope>
    <source>
        <strain evidence="1">cv. B73</strain>
    </source>
</reference>
<dbReference type="Proteomes" id="UP000007305">
    <property type="component" value="Chromosome 3"/>
</dbReference>
<reference evidence="2" key="1">
    <citation type="submission" date="2015-12" db="EMBL/GenBank/DDBJ databases">
        <title>Update maize B73 reference genome by single molecule sequencing technologies.</title>
        <authorList>
            <consortium name="Maize Genome Sequencing Project"/>
            <person name="Ware D."/>
        </authorList>
    </citation>
    <scope>NUCLEOTIDE SEQUENCE [LARGE SCALE GENOMIC DNA]</scope>
    <source>
        <strain evidence="2">cv. B73</strain>
    </source>
</reference>
<keyword evidence="2" id="KW-1185">Reference proteome</keyword>